<proteinExistence type="predicted"/>
<organism evidence="1 2">
    <name type="scientific">Lactococcus nasutitermitis</name>
    <dbReference type="NCBI Taxonomy" id="1652957"/>
    <lineage>
        <taxon>Bacteria</taxon>
        <taxon>Bacillati</taxon>
        <taxon>Bacillota</taxon>
        <taxon>Bacilli</taxon>
        <taxon>Lactobacillales</taxon>
        <taxon>Streptococcaceae</taxon>
        <taxon>Lactococcus</taxon>
    </lineage>
</organism>
<reference evidence="2" key="1">
    <citation type="journal article" date="2019" name="Int. J. Syst. Evol. Microbiol.">
        <title>The Global Catalogue of Microorganisms (GCM) 10K type strain sequencing project: providing services to taxonomists for standard genome sequencing and annotation.</title>
        <authorList>
            <consortium name="The Broad Institute Genomics Platform"/>
            <consortium name="The Broad Institute Genome Sequencing Center for Infectious Disease"/>
            <person name="Wu L."/>
            <person name="Ma J."/>
        </authorList>
    </citation>
    <scope>NUCLEOTIDE SEQUENCE [LARGE SCALE GENOMIC DNA]</scope>
    <source>
        <strain evidence="2">CCUG 63287</strain>
    </source>
</reference>
<dbReference type="EMBL" id="JBHSGD010000007">
    <property type="protein sequence ID" value="MFC4653008.1"/>
    <property type="molecule type" value="Genomic_DNA"/>
</dbReference>
<comment type="caution">
    <text evidence="1">The sequence shown here is derived from an EMBL/GenBank/DDBJ whole genome shotgun (WGS) entry which is preliminary data.</text>
</comment>
<gene>
    <name evidence="1" type="ORF">ACFO26_08815</name>
</gene>
<dbReference type="Proteomes" id="UP001595987">
    <property type="component" value="Unassembled WGS sequence"/>
</dbReference>
<dbReference type="InterPro" id="IPR021701">
    <property type="entry name" value="DUF3284"/>
</dbReference>
<evidence type="ECO:0000313" key="2">
    <source>
        <dbReference type="Proteomes" id="UP001595987"/>
    </source>
</evidence>
<evidence type="ECO:0000313" key="1">
    <source>
        <dbReference type="EMBL" id="MFC4653008.1"/>
    </source>
</evidence>
<protein>
    <submittedName>
        <fullName evidence="1">DUF3284 domain-containing protein</fullName>
    </submittedName>
</protein>
<name>A0ABV9JE56_9LACT</name>
<dbReference type="Pfam" id="PF11687">
    <property type="entry name" value="DUF3284"/>
    <property type="match status" value="1"/>
</dbReference>
<accession>A0ABV9JE56</accession>
<dbReference type="RefSeq" id="WP_213536738.1">
    <property type="nucleotide sequence ID" value="NZ_BOVQ01000009.1"/>
</dbReference>
<dbReference type="SUPFAM" id="SSF55961">
    <property type="entry name" value="Bet v1-like"/>
    <property type="match status" value="1"/>
</dbReference>
<sequence>MEIVKTIDAPREFIFEKIIDSCLYDIEKNTKQRPKIRNLTGFKYTKTFGKNQTGQIKFDEVSAPTVYAFTTATNRNTYKTRWELHKIDDRSTDVIITESKTAKGFFQHFNDMIVSIFFGRFKKRRMIGILDAIQKAYVGK</sequence>
<keyword evidence="2" id="KW-1185">Reference proteome</keyword>